<evidence type="ECO:0000256" key="1">
    <source>
        <dbReference type="ARBA" id="ARBA00000826"/>
    </source>
</evidence>
<dbReference type="SUPFAM" id="SSF81296">
    <property type="entry name" value="E set domains"/>
    <property type="match status" value="1"/>
</dbReference>
<dbReference type="PANTHER" id="PTHR43651:SF11">
    <property type="entry name" value="MALTO-OLIGOSYLTREHALOSE TREHALOHYDROLASE"/>
    <property type="match status" value="1"/>
</dbReference>
<evidence type="ECO:0000256" key="5">
    <source>
        <dbReference type="PIRSR" id="PIRSR000463-1"/>
    </source>
</evidence>
<sequence length="578" mass="63586">MSEPRTMGVGSIPLEGRTAFRVWAPHAESVAVAGSFNAWSPDRHRLEREDAGHWYGEVEGAGPGDEYKYVITTNGEQLHRVDPRAREVTNSVGNGVIYDRDAFDWHGDSFATPDHHELVIYETHIGSFVAQEGDPGDIATMASRLGYLKSLGINAIELMPVAEFAGDYSWGYNPAHPFAVESTYGGPDRLKAFVREAHQHGIAVILDVVLNHFGPSDLSLWQFDGASDNGKGGIYFYQDDRSHTPWGDTRPDYGREEVRQYCRDNALMWIEEFHMDGLRFDATLYIRTVSGVGTDIPEGWALMRDINLSIRQELPSKLLIAEDLQNDPALTSLDGAAFNAQWDAGFVHTLRALVTTPDDAARSMHDLAGVVAPRGNPWERVIYSESHDEVANGKFRVPHEIDPADPSGWPAQKRATLATAIALTSAGIPMLFQGQEFLEDEWFRDTVPLDWERAESFRDIVRLVRDLVSLRRNLTGTTAGLTGPHTDVTLVDDVAKTMAWVRSTDTESACVVVNASAEPREVTVGLPQPGRWAVRFNSDAATYSALFGGHSTLDVDAGEPAVATLSVGPYTLVVLSPA</sequence>
<keyword evidence="8" id="KW-0378">Hydrolase</keyword>
<dbReference type="EMBL" id="CP002343">
    <property type="protein sequence ID" value="ADU49701.1"/>
    <property type="molecule type" value="Genomic_DNA"/>
</dbReference>
<organism evidence="8 9">
    <name type="scientific">Intrasporangium calvum (strain ATCC 23552 / DSM 43043 / JCM 3097 / NBRC 12989 / NCIMB 10167 / NRRL B-3866 / 7 KIP)</name>
    <dbReference type="NCBI Taxonomy" id="710696"/>
    <lineage>
        <taxon>Bacteria</taxon>
        <taxon>Bacillati</taxon>
        <taxon>Actinomycetota</taxon>
        <taxon>Actinomycetes</taxon>
        <taxon>Micrococcales</taxon>
        <taxon>Intrasporangiaceae</taxon>
        <taxon>Intrasporangium</taxon>
    </lineage>
</organism>
<keyword evidence="4" id="KW-0808">Transferase</keyword>
<evidence type="ECO:0000259" key="7">
    <source>
        <dbReference type="SMART" id="SM01065"/>
    </source>
</evidence>
<dbReference type="Proteomes" id="UP000008914">
    <property type="component" value="Chromosome"/>
</dbReference>
<evidence type="ECO:0000256" key="3">
    <source>
        <dbReference type="ARBA" id="ARBA00012541"/>
    </source>
</evidence>
<dbReference type="InterPro" id="IPR006047">
    <property type="entry name" value="GH13_cat_dom"/>
</dbReference>
<dbReference type="SMART" id="SM00642">
    <property type="entry name" value="Aamy"/>
    <property type="match status" value="1"/>
</dbReference>
<dbReference type="Gene3D" id="2.60.40.1180">
    <property type="entry name" value="Golgi alpha-mannosidase II"/>
    <property type="match status" value="1"/>
</dbReference>
<name>E6SD83_INTC7</name>
<accession>E6SD83</accession>
<dbReference type="SMART" id="SM01065">
    <property type="entry name" value="CBM_2"/>
    <property type="match status" value="1"/>
</dbReference>
<proteinExistence type="inferred from homology"/>
<dbReference type="GO" id="GO:0043169">
    <property type="term" value="F:cation binding"/>
    <property type="evidence" value="ECO:0007669"/>
    <property type="project" value="InterPro"/>
</dbReference>
<dbReference type="InterPro" id="IPR013783">
    <property type="entry name" value="Ig-like_fold"/>
</dbReference>
<evidence type="ECO:0000259" key="6">
    <source>
        <dbReference type="SMART" id="SM00642"/>
    </source>
</evidence>
<feature type="domain" description="CBM20" evidence="7">
    <location>
        <begin position="17"/>
        <end position="100"/>
    </location>
</feature>
<dbReference type="InterPro" id="IPR044143">
    <property type="entry name" value="GlgB_N_E_set_prok"/>
</dbReference>
<dbReference type="SUPFAM" id="SSF51445">
    <property type="entry name" value="(Trans)glycosidases"/>
    <property type="match status" value="1"/>
</dbReference>
<dbReference type="InterPro" id="IPR017853">
    <property type="entry name" value="GH"/>
</dbReference>
<dbReference type="Gene3D" id="2.60.40.10">
    <property type="entry name" value="Immunoglobulins"/>
    <property type="match status" value="1"/>
</dbReference>
<evidence type="ECO:0000256" key="4">
    <source>
        <dbReference type="ARBA" id="ARBA00022679"/>
    </source>
</evidence>
<dbReference type="HOGENOM" id="CLU_004245_5_1_11"/>
<dbReference type="STRING" id="710696.Intca_3217"/>
<dbReference type="Gene3D" id="3.20.20.80">
    <property type="entry name" value="Glycosidases"/>
    <property type="match status" value="1"/>
</dbReference>
<comment type="similarity">
    <text evidence="2">Belongs to the glycosyl hydrolase 13 family. GlgB subfamily.</text>
</comment>
<dbReference type="RefSeq" id="WP_013494013.1">
    <property type="nucleotide sequence ID" value="NC_014830.1"/>
</dbReference>
<dbReference type="InterPro" id="IPR004193">
    <property type="entry name" value="Glyco_hydro_13_N"/>
</dbReference>
<dbReference type="AlphaFoldDB" id="E6SD83"/>
<keyword evidence="8" id="KW-0326">Glycosidase</keyword>
<dbReference type="CDD" id="cd11325">
    <property type="entry name" value="AmyAc_GTHase"/>
    <property type="match status" value="1"/>
</dbReference>
<dbReference type="GO" id="GO:0005978">
    <property type="term" value="P:glycogen biosynthetic process"/>
    <property type="evidence" value="ECO:0007669"/>
    <property type="project" value="InterPro"/>
</dbReference>
<keyword evidence="9" id="KW-1185">Reference proteome</keyword>
<dbReference type="InterPro" id="IPR014756">
    <property type="entry name" value="Ig_E-set"/>
</dbReference>
<dbReference type="InterPro" id="IPR037439">
    <property type="entry name" value="Branching_enzy"/>
</dbReference>
<dbReference type="Pfam" id="PF02806">
    <property type="entry name" value="Alpha-amylase_C"/>
    <property type="match status" value="1"/>
</dbReference>
<dbReference type="eggNOG" id="COG0296">
    <property type="taxonomic scope" value="Bacteria"/>
</dbReference>
<gene>
    <name evidence="8" type="ordered locus">Intca_3217</name>
</gene>
<dbReference type="KEGG" id="ica:Intca_3217"/>
<evidence type="ECO:0000256" key="2">
    <source>
        <dbReference type="ARBA" id="ARBA00009000"/>
    </source>
</evidence>
<dbReference type="EC" id="2.4.1.18" evidence="3"/>
<comment type="catalytic activity">
    <reaction evidence="1">
        <text>Transfers a segment of a (1-&gt;4)-alpha-D-glucan chain to a primary hydroxy group in a similar glucan chain.</text>
        <dbReference type="EC" id="2.4.1.18"/>
    </reaction>
</comment>
<dbReference type="CDD" id="cd02855">
    <property type="entry name" value="E_set_GBE_prok_N"/>
    <property type="match status" value="1"/>
</dbReference>
<dbReference type="PIRSF" id="PIRSF000463">
    <property type="entry name" value="GlgB"/>
    <property type="match status" value="1"/>
</dbReference>
<dbReference type="GO" id="GO:0004553">
    <property type="term" value="F:hydrolase activity, hydrolyzing O-glycosyl compounds"/>
    <property type="evidence" value="ECO:0007669"/>
    <property type="project" value="InterPro"/>
</dbReference>
<dbReference type="InterPro" id="IPR013780">
    <property type="entry name" value="Glyco_hydro_b"/>
</dbReference>
<dbReference type="SUPFAM" id="SSF51011">
    <property type="entry name" value="Glycosyl hydrolase domain"/>
    <property type="match status" value="1"/>
</dbReference>
<dbReference type="GO" id="GO:2001070">
    <property type="term" value="F:starch binding"/>
    <property type="evidence" value="ECO:0007669"/>
    <property type="project" value="InterPro"/>
</dbReference>
<protein>
    <recommendedName>
        <fullName evidence="3">1,4-alpha-glucan branching enzyme</fullName>
        <ecNumber evidence="3">2.4.1.18</ecNumber>
    </recommendedName>
</protein>
<dbReference type="InterPro" id="IPR002044">
    <property type="entry name" value="CBM20"/>
</dbReference>
<feature type="domain" description="Glycosyl hydrolase family 13 catalytic" evidence="6">
    <location>
        <begin position="122"/>
        <end position="471"/>
    </location>
</feature>
<dbReference type="PANTHER" id="PTHR43651">
    <property type="entry name" value="1,4-ALPHA-GLUCAN-BRANCHING ENZYME"/>
    <property type="match status" value="1"/>
</dbReference>
<feature type="active site" description="Nucleophile" evidence="5">
    <location>
        <position position="281"/>
    </location>
</feature>
<feature type="active site" description="Proton donor" evidence="5">
    <location>
        <position position="322"/>
    </location>
</feature>
<evidence type="ECO:0000313" key="8">
    <source>
        <dbReference type="EMBL" id="ADU49701.1"/>
    </source>
</evidence>
<dbReference type="InterPro" id="IPR006048">
    <property type="entry name" value="A-amylase/branching_C"/>
</dbReference>
<dbReference type="Pfam" id="PF00128">
    <property type="entry name" value="Alpha-amylase"/>
    <property type="match status" value="1"/>
</dbReference>
<dbReference type="GO" id="GO:0003844">
    <property type="term" value="F:1,4-alpha-glucan branching enzyme activity"/>
    <property type="evidence" value="ECO:0007669"/>
    <property type="project" value="UniProtKB-EC"/>
</dbReference>
<reference evidence="8 9" key="1">
    <citation type="journal article" date="2010" name="Stand. Genomic Sci.">
        <title>Complete genome sequence of Intrasporangium calvum type strain (7 KIP).</title>
        <authorList>
            <person name="Del Rio T.G."/>
            <person name="Chertkov O."/>
            <person name="Yasawong M."/>
            <person name="Lucas S."/>
            <person name="Deshpande S."/>
            <person name="Cheng J.F."/>
            <person name="Detter C."/>
            <person name="Tapia R."/>
            <person name="Han C."/>
            <person name="Goodwin L."/>
            <person name="Pitluck S."/>
            <person name="Liolios K."/>
            <person name="Ivanova N."/>
            <person name="Mavromatis K."/>
            <person name="Pati A."/>
            <person name="Chen A."/>
            <person name="Palaniappan K."/>
            <person name="Land M."/>
            <person name="Hauser L."/>
            <person name="Chang Y.J."/>
            <person name="Jeffries C.D."/>
            <person name="Rohde M."/>
            <person name="Pukall R."/>
            <person name="Sikorski J."/>
            <person name="Goker M."/>
            <person name="Woyke T."/>
            <person name="Bristow J."/>
            <person name="Eisen J.A."/>
            <person name="Markowitz V."/>
            <person name="Hugenholtz P."/>
            <person name="Kyrpides N.C."/>
            <person name="Klenk H.P."/>
            <person name="Lapidus A."/>
        </authorList>
    </citation>
    <scope>NUCLEOTIDE SEQUENCE [LARGE SCALE GENOMIC DNA]</scope>
    <source>
        <strain evidence="9">ATCC 23552 / DSM 43043 / JCM 3097 / NBRC 12989 / 7 KIP</strain>
    </source>
</reference>
<evidence type="ECO:0000313" key="9">
    <source>
        <dbReference type="Proteomes" id="UP000008914"/>
    </source>
</evidence>
<dbReference type="Pfam" id="PF02922">
    <property type="entry name" value="CBM_48"/>
    <property type="match status" value="1"/>
</dbReference>